<feature type="region of interest" description="Disordered" evidence="9">
    <location>
        <begin position="229"/>
        <end position="299"/>
    </location>
</feature>
<evidence type="ECO:0000256" key="8">
    <source>
        <dbReference type="ARBA" id="ARBA00023136"/>
    </source>
</evidence>
<evidence type="ECO:0000256" key="1">
    <source>
        <dbReference type="ARBA" id="ARBA00004141"/>
    </source>
</evidence>
<dbReference type="Pfam" id="PF16916">
    <property type="entry name" value="ZT_dimer"/>
    <property type="match status" value="1"/>
</dbReference>
<evidence type="ECO:0000256" key="4">
    <source>
        <dbReference type="ARBA" id="ARBA00022692"/>
    </source>
</evidence>
<dbReference type="Proteomes" id="UP000481153">
    <property type="component" value="Unassembled WGS sequence"/>
</dbReference>
<evidence type="ECO:0000259" key="11">
    <source>
        <dbReference type="Pfam" id="PF01545"/>
    </source>
</evidence>
<feature type="compositionally biased region" description="Basic and acidic residues" evidence="9">
    <location>
        <begin position="286"/>
        <end position="299"/>
    </location>
</feature>
<feature type="domain" description="Cation efflux protein cytoplasmic" evidence="12">
    <location>
        <begin position="400"/>
        <end position="474"/>
    </location>
</feature>
<evidence type="ECO:0008006" key="15">
    <source>
        <dbReference type="Google" id="ProtNLM"/>
    </source>
</evidence>
<dbReference type="InterPro" id="IPR036837">
    <property type="entry name" value="Cation_efflux_CTD_sf"/>
</dbReference>
<keyword evidence="6 10" id="KW-1133">Transmembrane helix</keyword>
<keyword evidence="4 10" id="KW-0812">Transmembrane</keyword>
<sequence>MNHDMMPARVESAGLKAYGASWCAILHSSSGRPVAVVLSHPNDGAPFCVTLKKDCPTTISMQFEQVPVSSPSVESLTATQNDSKATVDEAQRKLEWACLFCVVFMVVELLGGYFAGSLAIMSDAAHLLSDVLSFFLSLFALYLSKRPATASMPFGYKRAEAIGALASIIVIWMLTIGLVWAAVQRILALTKSPSPHTIPQVNGRVMFIVAFMGLIVNIALMKILGHGHSHGGHGHSHGHSHEKHGHSHGSHEHSHGNHGHSHGVHHHGHAHGDHDESTLQPSCETPHSHDDSHNEKDCSHHLTELEGSSRSTVDSSIDCESDLVSESCAAENLNVRAAYLHALGDFLQSLGVCLAGALIWYEPSWQLCDPIVTLFFSIIVVATTVGICRTTLHLLMEGTPSTIDVVAIEEAVRALPNVKDVHDVRVWSISSSSFALAMHVVERKNVPSKSLVMTVQECILTHHEFDFMTIQVEQEGDAAKCSFNQRLGVDVVV</sequence>
<feature type="domain" description="Cation efflux protein transmembrane" evidence="11">
    <location>
        <begin position="98"/>
        <end position="396"/>
    </location>
</feature>
<proteinExistence type="inferred from homology"/>
<accession>A0A6G0WTS4</accession>
<dbReference type="InterPro" id="IPR027470">
    <property type="entry name" value="Cation_efflux_CTD"/>
</dbReference>
<keyword evidence="7" id="KW-0406">Ion transport</keyword>
<organism evidence="13 14">
    <name type="scientific">Aphanomyces euteiches</name>
    <dbReference type="NCBI Taxonomy" id="100861"/>
    <lineage>
        <taxon>Eukaryota</taxon>
        <taxon>Sar</taxon>
        <taxon>Stramenopiles</taxon>
        <taxon>Oomycota</taxon>
        <taxon>Saprolegniomycetes</taxon>
        <taxon>Saprolegniales</taxon>
        <taxon>Verrucalvaceae</taxon>
        <taxon>Aphanomyces</taxon>
    </lineage>
</organism>
<dbReference type="InterPro" id="IPR050681">
    <property type="entry name" value="CDF/SLC30A"/>
</dbReference>
<dbReference type="SUPFAM" id="SSF161111">
    <property type="entry name" value="Cation efflux protein transmembrane domain-like"/>
    <property type="match status" value="1"/>
</dbReference>
<evidence type="ECO:0000256" key="5">
    <source>
        <dbReference type="ARBA" id="ARBA00022906"/>
    </source>
</evidence>
<feature type="transmembrane region" description="Helical" evidence="10">
    <location>
        <begin position="96"/>
        <end position="118"/>
    </location>
</feature>
<comment type="similarity">
    <text evidence="2">Belongs to the cation diffusion facilitator (CDF) transporter (TC 2.A.4) family. SLC30A subfamily.</text>
</comment>
<keyword evidence="5" id="KW-0862">Zinc</keyword>
<comment type="subcellular location">
    <subcellularLocation>
        <location evidence="1">Membrane</location>
        <topology evidence="1">Multi-pass membrane protein</topology>
    </subcellularLocation>
</comment>
<evidence type="ECO:0000256" key="2">
    <source>
        <dbReference type="ARBA" id="ARBA00008873"/>
    </source>
</evidence>
<dbReference type="GO" id="GO:0005886">
    <property type="term" value="C:plasma membrane"/>
    <property type="evidence" value="ECO:0007669"/>
    <property type="project" value="TreeGrafter"/>
</dbReference>
<feature type="transmembrane region" description="Helical" evidence="10">
    <location>
        <begin position="373"/>
        <end position="392"/>
    </location>
</feature>
<feature type="compositionally biased region" description="Basic residues" evidence="9">
    <location>
        <begin position="229"/>
        <end position="248"/>
    </location>
</feature>
<keyword evidence="5" id="KW-0864">Zinc transport</keyword>
<dbReference type="InterPro" id="IPR027469">
    <property type="entry name" value="Cation_efflux_TMD_sf"/>
</dbReference>
<evidence type="ECO:0000256" key="9">
    <source>
        <dbReference type="SAM" id="MobiDB-lite"/>
    </source>
</evidence>
<feature type="compositionally biased region" description="Basic residues" evidence="9">
    <location>
        <begin position="256"/>
        <end position="269"/>
    </location>
</feature>
<evidence type="ECO:0000313" key="14">
    <source>
        <dbReference type="Proteomes" id="UP000481153"/>
    </source>
</evidence>
<dbReference type="PANTHER" id="PTHR11562">
    <property type="entry name" value="CATION EFFLUX PROTEIN/ ZINC TRANSPORTER"/>
    <property type="match status" value="1"/>
</dbReference>
<protein>
    <recommendedName>
        <fullName evidence="15">Cation efflux protein cytoplasmic domain-containing protein</fullName>
    </recommendedName>
</protein>
<keyword evidence="8 10" id="KW-0472">Membrane</keyword>
<evidence type="ECO:0000256" key="10">
    <source>
        <dbReference type="SAM" id="Phobius"/>
    </source>
</evidence>
<feature type="transmembrane region" description="Helical" evidence="10">
    <location>
        <begin position="203"/>
        <end position="220"/>
    </location>
</feature>
<feature type="transmembrane region" description="Helical" evidence="10">
    <location>
        <begin position="124"/>
        <end position="143"/>
    </location>
</feature>
<name>A0A6G0WTS4_9STRA</name>
<keyword evidence="14" id="KW-1185">Reference proteome</keyword>
<dbReference type="PANTHER" id="PTHR11562:SF17">
    <property type="entry name" value="RE54080P-RELATED"/>
    <property type="match status" value="1"/>
</dbReference>
<dbReference type="EMBL" id="VJMJ01000149">
    <property type="protein sequence ID" value="KAF0730851.1"/>
    <property type="molecule type" value="Genomic_DNA"/>
</dbReference>
<gene>
    <name evidence="13" type="ORF">Ae201684_011737</name>
</gene>
<keyword evidence="3" id="KW-0813">Transport</keyword>
<evidence type="ECO:0000256" key="7">
    <source>
        <dbReference type="ARBA" id="ARBA00023065"/>
    </source>
</evidence>
<dbReference type="NCBIfam" id="TIGR01297">
    <property type="entry name" value="CDF"/>
    <property type="match status" value="1"/>
</dbReference>
<dbReference type="AlphaFoldDB" id="A0A6G0WTS4"/>
<comment type="caution">
    <text evidence="13">The sequence shown here is derived from an EMBL/GenBank/DDBJ whole genome shotgun (WGS) entry which is preliminary data.</text>
</comment>
<dbReference type="GO" id="GO:0005385">
    <property type="term" value="F:zinc ion transmembrane transporter activity"/>
    <property type="evidence" value="ECO:0007669"/>
    <property type="project" value="TreeGrafter"/>
</dbReference>
<dbReference type="InterPro" id="IPR002524">
    <property type="entry name" value="Cation_efflux"/>
</dbReference>
<dbReference type="InterPro" id="IPR058533">
    <property type="entry name" value="Cation_efflux_TM"/>
</dbReference>
<evidence type="ECO:0000256" key="3">
    <source>
        <dbReference type="ARBA" id="ARBA00022448"/>
    </source>
</evidence>
<dbReference type="Gene3D" id="1.20.1510.10">
    <property type="entry name" value="Cation efflux protein transmembrane domain"/>
    <property type="match status" value="1"/>
</dbReference>
<dbReference type="SUPFAM" id="SSF160240">
    <property type="entry name" value="Cation efflux protein cytoplasmic domain-like"/>
    <property type="match status" value="1"/>
</dbReference>
<evidence type="ECO:0000256" key="6">
    <source>
        <dbReference type="ARBA" id="ARBA00022989"/>
    </source>
</evidence>
<feature type="transmembrane region" description="Helical" evidence="10">
    <location>
        <begin position="164"/>
        <end position="183"/>
    </location>
</feature>
<evidence type="ECO:0000313" key="13">
    <source>
        <dbReference type="EMBL" id="KAF0730851.1"/>
    </source>
</evidence>
<feature type="transmembrane region" description="Helical" evidence="10">
    <location>
        <begin position="342"/>
        <end position="361"/>
    </location>
</feature>
<dbReference type="VEuPathDB" id="FungiDB:AeMF1_019221"/>
<reference evidence="13 14" key="1">
    <citation type="submission" date="2019-07" db="EMBL/GenBank/DDBJ databases">
        <title>Genomics analysis of Aphanomyces spp. identifies a new class of oomycete effector associated with host adaptation.</title>
        <authorList>
            <person name="Gaulin E."/>
        </authorList>
    </citation>
    <scope>NUCLEOTIDE SEQUENCE [LARGE SCALE GENOMIC DNA]</scope>
    <source>
        <strain evidence="13 14">ATCC 201684</strain>
    </source>
</reference>
<dbReference type="Pfam" id="PF01545">
    <property type="entry name" value="Cation_efflux"/>
    <property type="match status" value="1"/>
</dbReference>
<evidence type="ECO:0000259" key="12">
    <source>
        <dbReference type="Pfam" id="PF16916"/>
    </source>
</evidence>